<gene>
    <name evidence="8 9" type="primary">LOC111470491</name>
</gene>
<dbReference type="GO" id="GO:0070939">
    <property type="term" value="C:Dsl1/NZR complex"/>
    <property type="evidence" value="ECO:0007669"/>
    <property type="project" value="TreeGrafter"/>
</dbReference>
<evidence type="ECO:0000259" key="6">
    <source>
        <dbReference type="Pfam" id="PF24520"/>
    </source>
</evidence>
<dbReference type="InterPro" id="IPR055403">
    <property type="entry name" value="ARM_KNTC1_1st"/>
</dbReference>
<dbReference type="Pfam" id="PF08314">
    <property type="entry name" value="Sec39"/>
    <property type="match status" value="1"/>
</dbReference>
<proteinExistence type="predicted"/>
<dbReference type="RefSeq" id="XP_022971813.1">
    <property type="nucleotide sequence ID" value="XM_023116045.1"/>
</dbReference>
<reference evidence="8 9" key="1">
    <citation type="submission" date="2025-04" db="UniProtKB">
        <authorList>
            <consortium name="RefSeq"/>
        </authorList>
    </citation>
    <scope>IDENTIFICATION</scope>
    <source>
        <tissue evidence="8 9">Young leaves</tissue>
    </source>
</reference>
<evidence type="ECO:0000313" key="8">
    <source>
        <dbReference type="RefSeq" id="XP_022971813.1"/>
    </source>
</evidence>
<evidence type="ECO:0000256" key="4">
    <source>
        <dbReference type="ARBA" id="ARBA00022927"/>
    </source>
</evidence>
<comment type="subcellular location">
    <subcellularLocation>
        <location evidence="1">Endoplasmic reticulum</location>
    </subcellularLocation>
</comment>
<dbReference type="PANTHER" id="PTHR15922">
    <property type="entry name" value="NEUROBLASTOMA-AMPLIFIED SEQUENCE"/>
    <property type="match status" value="1"/>
</dbReference>
<evidence type="ECO:0000313" key="9">
    <source>
        <dbReference type="RefSeq" id="XP_022971814.1"/>
    </source>
</evidence>
<evidence type="ECO:0000256" key="3">
    <source>
        <dbReference type="ARBA" id="ARBA00022824"/>
    </source>
</evidence>
<organism evidence="7 8">
    <name type="scientific">Cucurbita maxima</name>
    <name type="common">Pumpkin</name>
    <name type="synonym">Winter squash</name>
    <dbReference type="NCBI Taxonomy" id="3661"/>
    <lineage>
        <taxon>Eukaryota</taxon>
        <taxon>Viridiplantae</taxon>
        <taxon>Streptophyta</taxon>
        <taxon>Embryophyta</taxon>
        <taxon>Tracheophyta</taxon>
        <taxon>Spermatophyta</taxon>
        <taxon>Magnoliopsida</taxon>
        <taxon>eudicotyledons</taxon>
        <taxon>Gunneridae</taxon>
        <taxon>Pentapetalae</taxon>
        <taxon>rosids</taxon>
        <taxon>fabids</taxon>
        <taxon>Cucurbitales</taxon>
        <taxon>Cucurbitaceae</taxon>
        <taxon>Cucurbiteae</taxon>
        <taxon>Cucurbita</taxon>
    </lineage>
</organism>
<evidence type="ECO:0000256" key="1">
    <source>
        <dbReference type="ARBA" id="ARBA00004240"/>
    </source>
</evidence>
<feature type="domain" description="Sec39" evidence="5">
    <location>
        <begin position="944"/>
        <end position="1176"/>
    </location>
</feature>
<dbReference type="KEGG" id="cmax:111470491"/>
<dbReference type="InterPro" id="IPR013244">
    <property type="entry name" value="Sec39_domain"/>
</dbReference>
<dbReference type="GO" id="GO:0006890">
    <property type="term" value="P:retrograde vesicle-mediated transport, Golgi to endoplasmic reticulum"/>
    <property type="evidence" value="ECO:0007669"/>
    <property type="project" value="InterPro"/>
</dbReference>
<feature type="domain" description="KNTC1 first ARM-repeats" evidence="6">
    <location>
        <begin position="457"/>
        <end position="677"/>
    </location>
</feature>
<dbReference type="Proteomes" id="UP000504608">
    <property type="component" value="Unplaced"/>
</dbReference>
<dbReference type="RefSeq" id="XP_022971814.1">
    <property type="nucleotide sequence ID" value="XM_023116046.1"/>
</dbReference>
<protein>
    <submittedName>
        <fullName evidence="8 9">MAG2-interacting protein 2 isoform X1</fullName>
    </submittedName>
</protein>
<dbReference type="SUPFAM" id="SSF69322">
    <property type="entry name" value="Tricorn protease domain 2"/>
    <property type="match status" value="1"/>
</dbReference>
<dbReference type="Pfam" id="PF24520">
    <property type="entry name" value="ARM_KNTC1_1st"/>
    <property type="match status" value="1"/>
</dbReference>
<dbReference type="GeneID" id="111470491"/>
<name>A0A6J1I823_CUCMA</name>
<keyword evidence="7" id="KW-1185">Reference proteome</keyword>
<dbReference type="GO" id="GO:0000149">
    <property type="term" value="F:SNARE binding"/>
    <property type="evidence" value="ECO:0007669"/>
    <property type="project" value="TreeGrafter"/>
</dbReference>
<dbReference type="PANTHER" id="PTHR15922:SF2">
    <property type="entry name" value="NBAS SUBUNIT OF NRZ TETHERING COMPLEX"/>
    <property type="match status" value="1"/>
</dbReference>
<evidence type="ECO:0000313" key="7">
    <source>
        <dbReference type="Proteomes" id="UP000504608"/>
    </source>
</evidence>
<keyword evidence="4" id="KW-0653">Protein transport</keyword>
<accession>A0A6J1I823</accession>
<keyword evidence="3" id="KW-0256">Endoplasmic reticulum</keyword>
<dbReference type="OrthoDB" id="19988at2759"/>
<dbReference type="GO" id="GO:0015031">
    <property type="term" value="P:protein transport"/>
    <property type="evidence" value="ECO:0007669"/>
    <property type="project" value="UniProtKB-KW"/>
</dbReference>
<keyword evidence="2" id="KW-0813">Transport</keyword>
<evidence type="ECO:0000259" key="5">
    <source>
        <dbReference type="Pfam" id="PF08314"/>
    </source>
</evidence>
<evidence type="ECO:0000256" key="2">
    <source>
        <dbReference type="ARBA" id="ARBA00022448"/>
    </source>
</evidence>
<sequence length="2408" mass="272561">MEELEEKVLYETRRHASRPFRPNYPPHHQAIAGSKGSFLSLFRIGGRLRDKWIGYNQRQRIERSVSLFISSSGERVAVAAGNQITILRKEDDYLDSFGIFLDTNVASFTMGAWSESCNVLGVVDDTNTIYFIKSNGEEISRVTGRQLKVSLPIIGLIAEEDSDSRRSYLCTFIIVASDGSIRQMEISKEPTISFPPAAHSNSVLTSKSQFPNRVFCFDYYSDLSLFIIVGSFSTSIPSSRNSGSCYLSLWRSGILDLELLHSIQFDGVYSIPKGYEGQTSYSKLQVSPKAQFVATLDVTGQLYIFNLHREPFSISSFFPPEKHESQATDRTLNGANRILSDILDFTWWSDHILAISRRSGLVAMINILSGIKIQEDSPLYSRPIIERVQQLEGQIFLLECSENKGMSDPAKYNERGDLHHSDQSMEESINNLDISRLEWSLLSLTRRSVLEMYIIFIRNQKYQDALNFANCYGLDKDEILKSQWLHSDQGTNDMNAYLSKIKDQVFILSECIEKVGPTEDAVKAMLDFGLKLTNHYQFLEVEDLESNEIWSFRLARLRLLQFKDRLETYLGINMGRFSVQEYSSFRMKPIKEAAIHLAKNGKIGALNLLFKRHTYSMSPFLLEILSAIPETVPVRTYLQLLPGRSPPTSIAVREEDWVECQKMLNFIMKLPENHELSSQIRTEPIVKKYFGLIWPSIGELAMWYMKRARDIDTLSGQLDNCLCLLDCANQKGIHELQELCEDVRYLHQLIYSEGSDDNICIDLVSWEQLSSYDKFKLMLKGINEESVIRRLVEKAVPFMRKRTADMTSVPKEEESDLLENQDMNESFLVKWMKEIASENKLEICLLVIEEGCRDFKTNEFFRSDVEAVDCALQCIYLSTLTDRWSTMAGILSKLPQIQDTKSSDDLKRRLKLAEGHVEAQRLLSYYQVPKPMQFFLEGQDDGKGVKQIMRLILSKFIRRQSSRSDNDWTNMWHDMLCLKEKAFPFLDLEYMLVEFCRGLLKAGKFSLARNYLKGTSSVSLAAEKAENLVIQAAREYFFSASSLNGPEVWKAKECLNIFPSSRYVRAEVDIIDALTELLPSLGVTLLPVQFRQIKDPMEIIKMAISSQPGAYIHVEELIQVGKLLGLSSPTEISAVEEAIAREAAVAGDLQLAFDLCLGLTKKGHGSVWDLCAAIARGPSLENMDINSRKHLLGFSLSHCDEESISELLHAWKELDMQGQCAKLMVMAGTDCSNPPVQSSLLSSFQGNNIQNIGEFKNCFELVDGVGRNDQESFLESTMNRLLLVAKDLPVENRTKLATFLRENGKILSFAYLQLPWLLELSKNAEIKKLDPGTEYSSLKTQAIATLLSWLARNGFVPKDSLITSLAKSVIESPTKVADLTGCLLLLNLVDAFNGVEVFEEQLRTREDYQEASSIMTVGMTYCLLHDSRVACDGPTQRRQLLLEKFKEKNTFSSDQSRKSNEVESTFWREWKLKLEEQKRIADHSRALENIIPGVETSRFLSGDRYYIESVVLSLIESVNLEKKHILKDILNLANTYGMNRTEVLLKYLSSILVSELWNNEDIMVEISEFREEIIGCAAETIETISTVVYPSINGTNKLRLHCIYGLLADCYLKLEKGGWLPRKAQHDEVHASSLGLAHFYKIVEQECRRVAIIKDLNFKNISGLSGLNFEHFSREIYLHIDDGNIEALAQMVETLAGIYSDPVPEGLICSQDIYKHYILKLITTLETRISIDFKNGSPENFQTFVSQLGHIYDLSSTYLRLLSHSDALDAMKQYFTILLPLYSNYGDIPDNSAWQECLIILLNFYIRLLDEMRKTDTRGECLKLNPECLKNCLKVLIRLVTEDSVSPSESWNTIVSFATYGLLDDSAFGAFAFCRAMIFSRCGFGAVEQVFSESVSLYPTALNSGTKIGIQDIYLQILEPVLLDLVNYSHEHQNLHHLLSSLSRLEGDLENLRSTRGKVWERMAEFSDNLQLPSSVRVYVLELMQYITGRYIKGFSSELQYNVLPWEGWEQFQYTTKESDLTSIATTLDDNKDTSSRFTSTLVALKSTQLAATISPSLEVTSDDLSSIETTVSCFMELCAVATTDVHADSLLAILAEWEGLFLIERDEAEAPPVAVSGGNDWSVDGWDEGWESFQEVEPAESKGSETVPAPTPHPLHVCWTEIFKKLISLSRSTDVLRLVDESLSKSCGMLLDEDDAKTLCDILNNKDCFVTLKLAMLLPYEALRLRSLNAVESKLKRDGISDELSGDLDLLLLVLASGIVLTIVINASYDNTFSYLCYLVGNFSGCDQLPCLKQKGRSVSTNNRRELVLFRKITFPIFISELVKADQPVLAAFMVTKFMCTNPAVCLVNVAEASLLKYLKRELHAVQNDESGDMEELVPEVLRNTASSLKEKRGRLIESALLLLSQK</sequence>